<keyword evidence="10" id="KW-0961">Cell wall biogenesis/degradation</keyword>
<dbReference type="SUPFAM" id="SSF56601">
    <property type="entry name" value="beta-lactamase/transpeptidase-like"/>
    <property type="match status" value="1"/>
</dbReference>
<evidence type="ECO:0000256" key="6">
    <source>
        <dbReference type="ARBA" id="ARBA00022729"/>
    </source>
</evidence>
<dbReference type="InterPro" id="IPR012338">
    <property type="entry name" value="Beta-lactam/transpept-like"/>
</dbReference>
<dbReference type="EC" id="3.4.16.4" evidence="3"/>
<keyword evidence="5" id="KW-0645">Protease</keyword>
<protein>
    <recommendedName>
        <fullName evidence="3">serine-type D-Ala-D-Ala carboxypeptidase</fullName>
        <ecNumber evidence="3">3.4.16.4</ecNumber>
    </recommendedName>
</protein>
<feature type="active site" description="Acyl-ester intermediate" evidence="12">
    <location>
        <position position="66"/>
    </location>
</feature>
<dbReference type="InterPro" id="IPR018044">
    <property type="entry name" value="Peptidase_S11"/>
</dbReference>
<evidence type="ECO:0000256" key="10">
    <source>
        <dbReference type="ARBA" id="ARBA00023316"/>
    </source>
</evidence>
<keyword evidence="9" id="KW-0573">Peptidoglycan synthesis</keyword>
<dbReference type="InterPro" id="IPR037167">
    <property type="entry name" value="Peptidase_S11_C_sf"/>
</dbReference>
<evidence type="ECO:0000256" key="2">
    <source>
        <dbReference type="ARBA" id="ARBA00007164"/>
    </source>
</evidence>
<evidence type="ECO:0000256" key="12">
    <source>
        <dbReference type="PIRSR" id="PIRSR618044-1"/>
    </source>
</evidence>
<keyword evidence="4 17" id="KW-0121">Carboxypeptidase</keyword>
<dbReference type="InterPro" id="IPR001967">
    <property type="entry name" value="Peptidase_S11_N"/>
</dbReference>
<dbReference type="OrthoDB" id="5291989at2"/>
<gene>
    <name evidence="17" type="ORF">FIV46_02805</name>
</gene>
<evidence type="ECO:0000256" key="4">
    <source>
        <dbReference type="ARBA" id="ARBA00022645"/>
    </source>
</evidence>
<comment type="pathway">
    <text evidence="1">Cell wall biogenesis; peptidoglycan biosynthesis.</text>
</comment>
<dbReference type="GO" id="GO:0071555">
    <property type="term" value="P:cell wall organization"/>
    <property type="evidence" value="ECO:0007669"/>
    <property type="project" value="UniProtKB-KW"/>
</dbReference>
<sequence>MIYKFGRTLASTLRLLGLCLALTLIGAPAASAQSIRTVAEEAILIEGSTGAVLFEKEADTRMPPSSMSKLMTVYLAFEKLKDGVINLNDRFEVSEPTYRKWRLQGSTMFLNAGDKVTVEDLLQGIIVQSGNDACVVLAEGIAGSVDIFVDWMNEKAKELGMTNSHFTNVNGWPDDEHYMTARDLATLAQAMIKNFPEYYPYFAEKSFTYAGIPQNNRNPILYNMEGADGLKTGHTEAGGYGLTASAVRDGRRLILVLNGMSTERVRARESERLLTFGFRNFDIYPLLKSGQVLDNANVWLGEADQVPLVIESDVTLSLSKEARRKMKVKVIYDGPIPAPIVKGQPIATLEISSSDMKTVTYPLVAGESVGELGGFSRLKAAFNYMLVGSSGRGNE</sequence>
<organism evidence="17 18">
    <name type="scientific">Emcibacter nanhaiensis</name>
    <dbReference type="NCBI Taxonomy" id="1505037"/>
    <lineage>
        <taxon>Bacteria</taxon>
        <taxon>Pseudomonadati</taxon>
        <taxon>Pseudomonadota</taxon>
        <taxon>Alphaproteobacteria</taxon>
        <taxon>Emcibacterales</taxon>
        <taxon>Emcibacteraceae</taxon>
        <taxon>Emcibacter</taxon>
    </lineage>
</organism>
<dbReference type="SMART" id="SM00936">
    <property type="entry name" value="PBP5_C"/>
    <property type="match status" value="1"/>
</dbReference>
<dbReference type="GO" id="GO:0009252">
    <property type="term" value="P:peptidoglycan biosynthetic process"/>
    <property type="evidence" value="ECO:0007669"/>
    <property type="project" value="UniProtKB-UniPathway"/>
</dbReference>
<evidence type="ECO:0000313" key="17">
    <source>
        <dbReference type="EMBL" id="TPD63027.1"/>
    </source>
</evidence>
<evidence type="ECO:0000256" key="8">
    <source>
        <dbReference type="ARBA" id="ARBA00022960"/>
    </source>
</evidence>
<accession>A0A501PSG0</accession>
<evidence type="ECO:0000256" key="3">
    <source>
        <dbReference type="ARBA" id="ARBA00012448"/>
    </source>
</evidence>
<proteinExistence type="inferred from homology"/>
<comment type="caution">
    <text evidence="17">The sequence shown here is derived from an EMBL/GenBank/DDBJ whole genome shotgun (WGS) entry which is preliminary data.</text>
</comment>
<dbReference type="Pfam" id="PF07943">
    <property type="entry name" value="PBP5_C"/>
    <property type="match status" value="1"/>
</dbReference>
<dbReference type="UniPathway" id="UPA00219"/>
<name>A0A501PSG0_9PROT</name>
<comment type="catalytic activity">
    <reaction evidence="11">
        <text>Preferential cleavage: (Ac)2-L-Lys-D-Ala-|-D-Ala. Also transpeptidation of peptidyl-alanyl moieties that are N-acyl substituents of D-alanine.</text>
        <dbReference type="EC" id="3.4.16.4"/>
    </reaction>
</comment>
<keyword evidence="8" id="KW-0133">Cell shape</keyword>
<reference evidence="18" key="1">
    <citation type="submission" date="2019-06" db="EMBL/GenBank/DDBJ databases">
        <title>The complete genome of Emcibacter congregatus ZYLT.</title>
        <authorList>
            <person name="Zhao Z."/>
        </authorList>
    </citation>
    <scope>NUCLEOTIDE SEQUENCE [LARGE SCALE GENOMIC DNA]</scope>
    <source>
        <strain evidence="18">MCCC 1A06723</strain>
    </source>
</reference>
<dbReference type="GO" id="GO:0006508">
    <property type="term" value="P:proteolysis"/>
    <property type="evidence" value="ECO:0007669"/>
    <property type="project" value="UniProtKB-KW"/>
</dbReference>
<evidence type="ECO:0000256" key="5">
    <source>
        <dbReference type="ARBA" id="ARBA00022670"/>
    </source>
</evidence>
<feature type="domain" description="Peptidase S11 D-Ala-D-Ala carboxypeptidase A C-terminal" evidence="16">
    <location>
        <begin position="281"/>
        <end position="371"/>
    </location>
</feature>
<dbReference type="Gene3D" id="3.40.710.10">
    <property type="entry name" value="DD-peptidase/beta-lactamase superfamily"/>
    <property type="match status" value="1"/>
</dbReference>
<dbReference type="InterPro" id="IPR012907">
    <property type="entry name" value="Peptidase_S11_C"/>
</dbReference>
<feature type="active site" description="Proton acceptor" evidence="12">
    <location>
        <position position="69"/>
    </location>
</feature>
<evidence type="ECO:0000256" key="11">
    <source>
        <dbReference type="ARBA" id="ARBA00034000"/>
    </source>
</evidence>
<dbReference type="Proteomes" id="UP000319148">
    <property type="component" value="Unassembled WGS sequence"/>
</dbReference>
<feature type="signal peptide" evidence="15">
    <location>
        <begin position="1"/>
        <end position="32"/>
    </location>
</feature>
<evidence type="ECO:0000256" key="14">
    <source>
        <dbReference type="RuleBase" id="RU004016"/>
    </source>
</evidence>
<evidence type="ECO:0000313" key="18">
    <source>
        <dbReference type="Proteomes" id="UP000319148"/>
    </source>
</evidence>
<evidence type="ECO:0000259" key="16">
    <source>
        <dbReference type="SMART" id="SM00936"/>
    </source>
</evidence>
<feature type="active site" evidence="12">
    <location>
        <position position="129"/>
    </location>
</feature>
<evidence type="ECO:0000256" key="13">
    <source>
        <dbReference type="PIRSR" id="PIRSR618044-2"/>
    </source>
</evidence>
<evidence type="ECO:0000256" key="9">
    <source>
        <dbReference type="ARBA" id="ARBA00022984"/>
    </source>
</evidence>
<evidence type="ECO:0000256" key="7">
    <source>
        <dbReference type="ARBA" id="ARBA00022801"/>
    </source>
</evidence>
<dbReference type="EMBL" id="VFIY01000004">
    <property type="protein sequence ID" value="TPD63027.1"/>
    <property type="molecule type" value="Genomic_DNA"/>
</dbReference>
<dbReference type="AlphaFoldDB" id="A0A501PSG0"/>
<keyword evidence="7" id="KW-0378">Hydrolase</keyword>
<comment type="similarity">
    <text evidence="2 14">Belongs to the peptidase S11 family.</text>
</comment>
<dbReference type="Pfam" id="PF00768">
    <property type="entry name" value="Peptidase_S11"/>
    <property type="match status" value="1"/>
</dbReference>
<keyword evidence="18" id="KW-1185">Reference proteome</keyword>
<feature type="chain" id="PRO_5021330310" description="serine-type D-Ala-D-Ala carboxypeptidase" evidence="15">
    <location>
        <begin position="33"/>
        <end position="395"/>
    </location>
</feature>
<evidence type="ECO:0000256" key="15">
    <source>
        <dbReference type="SAM" id="SignalP"/>
    </source>
</evidence>
<feature type="binding site" evidence="13">
    <location>
        <position position="231"/>
    </location>
    <ligand>
        <name>substrate</name>
    </ligand>
</feature>
<dbReference type="GO" id="GO:0009002">
    <property type="term" value="F:serine-type D-Ala-D-Ala carboxypeptidase activity"/>
    <property type="evidence" value="ECO:0007669"/>
    <property type="project" value="UniProtKB-EC"/>
</dbReference>
<dbReference type="GO" id="GO:0008360">
    <property type="term" value="P:regulation of cell shape"/>
    <property type="evidence" value="ECO:0007669"/>
    <property type="project" value="UniProtKB-KW"/>
</dbReference>
<keyword evidence="6 15" id="KW-0732">Signal</keyword>
<dbReference type="PRINTS" id="PR00725">
    <property type="entry name" value="DADACBPTASE1"/>
</dbReference>
<dbReference type="PANTHER" id="PTHR21581">
    <property type="entry name" value="D-ALANYL-D-ALANINE CARBOXYPEPTIDASE"/>
    <property type="match status" value="1"/>
</dbReference>
<evidence type="ECO:0000256" key="1">
    <source>
        <dbReference type="ARBA" id="ARBA00004752"/>
    </source>
</evidence>
<dbReference type="Gene3D" id="2.60.410.10">
    <property type="entry name" value="D-Ala-D-Ala carboxypeptidase, C-terminal domain"/>
    <property type="match status" value="1"/>
</dbReference>
<dbReference type="PANTHER" id="PTHR21581:SF6">
    <property type="entry name" value="TRAFFICKING PROTEIN PARTICLE COMPLEX SUBUNIT 12"/>
    <property type="match status" value="1"/>
</dbReference>